<sequence>MDGLHYRGDGTDRPAGLPLPPHRLPWLARAPRPGRLPVPRLRLGKSWRYVSVWSPEVSLCAANVQVGPVPQEFWAVWDRSAGRLTEHTRRWKGRVDVGPGRLRVRDGDVHVELTLDERPETAFEVVTPADGAWTWTHKQAGIRAHGVARIGDRTLDVDAVALVDENAGYHPRRTTWQWSGGSGVTAEGRRVAWSVIVGLNDTLPCTENTVWVDGRPQQTGEVRFAQDLSGVEFADGSSLRFAEEAARGRSDDLLLVRSSYRQPFGSFSGTLPGGLRVERAHGVMEHHDALW</sequence>
<feature type="compositionally biased region" description="Basic and acidic residues" evidence="1">
    <location>
        <begin position="1"/>
        <end position="12"/>
    </location>
</feature>
<dbReference type="Proteomes" id="UP000800981">
    <property type="component" value="Unassembled WGS sequence"/>
</dbReference>
<dbReference type="RefSeq" id="WP_166279641.1">
    <property type="nucleotide sequence ID" value="NZ_JAANNP010000002.1"/>
</dbReference>
<proteinExistence type="predicted"/>
<dbReference type="PANTHER" id="PTHR35868">
    <property type="entry name" value="DUF2804 DOMAIN-CONTAINING PROTEIN-RELATED"/>
    <property type="match status" value="1"/>
</dbReference>
<protein>
    <submittedName>
        <fullName evidence="2">DUF2804 family protein</fullName>
    </submittedName>
</protein>
<dbReference type="SUPFAM" id="SSF159245">
    <property type="entry name" value="AttH-like"/>
    <property type="match status" value="1"/>
</dbReference>
<gene>
    <name evidence="2" type="ORF">G9H71_06100</name>
</gene>
<reference evidence="2 3" key="1">
    <citation type="submission" date="2020-03" db="EMBL/GenBank/DDBJ databases">
        <title>Two novel Motilibacter sp.</title>
        <authorList>
            <person name="Liu S."/>
        </authorList>
    </citation>
    <scope>NUCLEOTIDE SEQUENCE [LARGE SCALE GENOMIC DNA]</scope>
    <source>
        <strain evidence="2 3">E257</strain>
    </source>
</reference>
<dbReference type="Pfam" id="PF10974">
    <property type="entry name" value="DUF2804"/>
    <property type="match status" value="1"/>
</dbReference>
<name>A0ABX0GUK9_9ACTN</name>
<evidence type="ECO:0000313" key="2">
    <source>
        <dbReference type="EMBL" id="NHC13352.1"/>
    </source>
</evidence>
<keyword evidence="3" id="KW-1185">Reference proteome</keyword>
<dbReference type="PANTHER" id="PTHR35868:SF4">
    <property type="entry name" value="DUF2804 DOMAIN-CONTAINING PROTEIN"/>
    <property type="match status" value="1"/>
</dbReference>
<dbReference type="InterPro" id="IPR021243">
    <property type="entry name" value="DUF2804"/>
</dbReference>
<organism evidence="2 3">
    <name type="scientific">Motilibacter deserti</name>
    <dbReference type="NCBI Taxonomy" id="2714956"/>
    <lineage>
        <taxon>Bacteria</taxon>
        <taxon>Bacillati</taxon>
        <taxon>Actinomycetota</taxon>
        <taxon>Actinomycetes</taxon>
        <taxon>Motilibacterales</taxon>
        <taxon>Motilibacteraceae</taxon>
        <taxon>Motilibacter</taxon>
    </lineage>
</organism>
<evidence type="ECO:0000256" key="1">
    <source>
        <dbReference type="SAM" id="MobiDB-lite"/>
    </source>
</evidence>
<comment type="caution">
    <text evidence="2">The sequence shown here is derived from an EMBL/GenBank/DDBJ whole genome shotgun (WGS) entry which is preliminary data.</text>
</comment>
<accession>A0ABX0GUK9</accession>
<feature type="region of interest" description="Disordered" evidence="1">
    <location>
        <begin position="1"/>
        <end position="22"/>
    </location>
</feature>
<dbReference type="EMBL" id="JAANNP010000002">
    <property type="protein sequence ID" value="NHC13352.1"/>
    <property type="molecule type" value="Genomic_DNA"/>
</dbReference>
<evidence type="ECO:0000313" key="3">
    <source>
        <dbReference type="Proteomes" id="UP000800981"/>
    </source>
</evidence>